<evidence type="ECO:0000313" key="3">
    <source>
        <dbReference type="Proteomes" id="UP000009320"/>
    </source>
</evidence>
<dbReference type="RefSeq" id="WP_008471479.1">
    <property type="nucleotide sequence ID" value="NZ_AYZP01000006.1"/>
</dbReference>
<dbReference type="eggNOG" id="COG1396">
    <property type="taxonomic scope" value="Bacteria"/>
</dbReference>
<sequence>MTIGEALRKERKKLGLSQMQMAAGIISRAQYGKVENDIHDISAKKLIELLNRHNIDVNNFFAGLSDSSTKEIRQSSFIHDLKEAFFSQDTLKLDQLLNASEKLHLSQDLQYQVILLKAMLAQNMENIPTEVKHYLQSRLFEKENWTEDAMLLSFFGNAMMILSPDYLDLHIAQIFKKYKQINQFPLFMQNLIASIGLNYLFYTHSRPNSALWAECFKIIELLSPDPSLFEYRLVSLYFKAYSAHNDTQLKLIKYLLQESGESRLLTLLPK</sequence>
<accession>I7LAP2</accession>
<dbReference type="OrthoDB" id="2315239at2"/>
<evidence type="ECO:0000259" key="1">
    <source>
        <dbReference type="PROSITE" id="PS50943"/>
    </source>
</evidence>
<reference evidence="2 3" key="1">
    <citation type="submission" date="2012-06" db="EMBL/GenBank/DDBJ databases">
        <title>Draft Genome Sequence of Lactobacillus hominis Strain CRBIP 24.179T, isolated from human intestine.</title>
        <authorList>
            <person name="Cousin S."/>
            <person name="Ma L."/>
            <person name="Bizet C."/>
            <person name="Loux V."/>
            <person name="Bouchier C."/>
            <person name="Clermont D."/>
            <person name="Creno S."/>
        </authorList>
    </citation>
    <scope>NUCLEOTIDE SEQUENCE [LARGE SCALE GENOMIC DNA]</scope>
    <source>
        <strain evidence="3">CRBIP 24.179T</strain>
    </source>
</reference>
<name>I7LAP2_9LACO</name>
<dbReference type="GeneID" id="82848002"/>
<dbReference type="Pfam" id="PF01381">
    <property type="entry name" value="HTH_3"/>
    <property type="match status" value="1"/>
</dbReference>
<dbReference type="InterPro" id="IPR010982">
    <property type="entry name" value="Lambda_DNA-bd_dom_sf"/>
</dbReference>
<dbReference type="InterPro" id="IPR053163">
    <property type="entry name" value="HTH-type_regulator_Rgg"/>
</dbReference>
<evidence type="ECO:0000313" key="2">
    <source>
        <dbReference type="EMBL" id="CCI82404.1"/>
    </source>
</evidence>
<dbReference type="InterPro" id="IPR011990">
    <property type="entry name" value="TPR-like_helical_dom_sf"/>
</dbReference>
<proteinExistence type="predicted"/>
<comment type="caution">
    <text evidence="2">The sequence shown here is derived from an EMBL/GenBank/DDBJ whole genome shotgun (WGS) entry which is preliminary data.</text>
</comment>
<protein>
    <submittedName>
        <fullName evidence="2">XRE family transcriptional regulator</fullName>
    </submittedName>
</protein>
<keyword evidence="3" id="KW-1185">Reference proteome</keyword>
<dbReference type="CDD" id="cd00093">
    <property type="entry name" value="HTH_XRE"/>
    <property type="match status" value="1"/>
</dbReference>
<gene>
    <name evidence="2" type="ORF">BN55_04730</name>
</gene>
<feature type="domain" description="HTH cro/C1-type" evidence="1">
    <location>
        <begin position="7"/>
        <end position="60"/>
    </location>
</feature>
<dbReference type="SUPFAM" id="SSF47413">
    <property type="entry name" value="lambda repressor-like DNA-binding domains"/>
    <property type="match status" value="1"/>
</dbReference>
<dbReference type="InterPro" id="IPR001387">
    <property type="entry name" value="Cro/C1-type_HTH"/>
</dbReference>
<dbReference type="SMART" id="SM00530">
    <property type="entry name" value="HTH_XRE"/>
    <property type="match status" value="1"/>
</dbReference>
<dbReference type="GO" id="GO:0003677">
    <property type="term" value="F:DNA binding"/>
    <property type="evidence" value="ECO:0007669"/>
    <property type="project" value="InterPro"/>
</dbReference>
<dbReference type="EMBL" id="CAKE01000022">
    <property type="protein sequence ID" value="CCI82404.1"/>
    <property type="molecule type" value="Genomic_DNA"/>
</dbReference>
<dbReference type="STRING" id="1423758.FC41_GL001675"/>
<dbReference type="Proteomes" id="UP000009320">
    <property type="component" value="Unassembled WGS sequence"/>
</dbReference>
<dbReference type="PROSITE" id="PS50943">
    <property type="entry name" value="HTH_CROC1"/>
    <property type="match status" value="1"/>
</dbReference>
<organism evidence="2 3">
    <name type="scientific">Lactobacillus hominis DSM 23910 = CRBIP 24.179</name>
    <dbReference type="NCBI Taxonomy" id="1423758"/>
    <lineage>
        <taxon>Bacteria</taxon>
        <taxon>Bacillati</taxon>
        <taxon>Bacillota</taxon>
        <taxon>Bacilli</taxon>
        <taxon>Lactobacillales</taxon>
        <taxon>Lactobacillaceae</taxon>
        <taxon>Lactobacillus</taxon>
    </lineage>
</organism>
<dbReference type="Gene3D" id="1.25.40.10">
    <property type="entry name" value="Tetratricopeptide repeat domain"/>
    <property type="match status" value="1"/>
</dbReference>
<dbReference type="AlphaFoldDB" id="I7LAP2"/>
<dbReference type="PANTHER" id="PTHR37038">
    <property type="entry name" value="TRANSCRIPTIONAL REGULATOR-RELATED"/>
    <property type="match status" value="1"/>
</dbReference>